<dbReference type="EMBL" id="JMIX01000004">
    <property type="protein sequence ID" value="KEO96781.1"/>
    <property type="molecule type" value="Genomic_DNA"/>
</dbReference>
<evidence type="ECO:0008006" key="4">
    <source>
        <dbReference type="Google" id="ProtNLM"/>
    </source>
</evidence>
<reference evidence="2 3" key="1">
    <citation type="submission" date="2014-04" db="EMBL/GenBank/DDBJ databases">
        <title>A comprehensive comparison of genomes of Erythrobacter spp. Strains.</title>
        <authorList>
            <person name="Zheng Q."/>
        </authorList>
    </citation>
    <scope>NUCLEOTIDE SEQUENCE [LARGE SCALE GENOMIC DNA]</scope>
    <source>
        <strain evidence="2 3">DSM 8509</strain>
    </source>
</reference>
<gene>
    <name evidence="2" type="ORF">EH32_08855</name>
</gene>
<feature type="chain" id="PRO_5001699017" description="DUF4440 domain-containing protein" evidence="1">
    <location>
        <begin position="20"/>
        <end position="255"/>
    </location>
</feature>
<dbReference type="AlphaFoldDB" id="A0A074MP74"/>
<accession>A0A074MP74</accession>
<proteinExistence type="predicted"/>
<dbReference type="RefSeq" id="WP_034902146.1">
    <property type="nucleotide sequence ID" value="NZ_CP017057.1"/>
</dbReference>
<protein>
    <recommendedName>
        <fullName evidence="4">DUF4440 domain-containing protein</fullName>
    </recommendedName>
</protein>
<dbReference type="Gene3D" id="3.10.450.50">
    <property type="match status" value="1"/>
</dbReference>
<sequence length="255" mass="26886">MRRRTAAALLLATAALAVAGCASGQRRGPSPEVIKRVLTGAPGEAQPSLVVATEVAYARAARERGQYTAMSEFAAPTALLHGRNGPVSFAAISGALEDPPKAVQWAPRTVVISCDGALAVSAGRFRDQEGFVGNYVTTWVRQSDGDYKWAYDVAGRDDPQPPPKPEPEEGDIVVTAMDSILGLVASCPPRGLEVPAPPAVSIGEGAGDARLSSDGTLRWRWEHGADGTKQVAVDYFYEGEWVTAIEESLASPAQE</sequence>
<dbReference type="Proteomes" id="UP000027866">
    <property type="component" value="Unassembled WGS sequence"/>
</dbReference>
<evidence type="ECO:0000256" key="1">
    <source>
        <dbReference type="SAM" id="SignalP"/>
    </source>
</evidence>
<comment type="caution">
    <text evidence="2">The sequence shown here is derived from an EMBL/GenBank/DDBJ whole genome shotgun (WGS) entry which is preliminary data.</text>
</comment>
<keyword evidence="1" id="KW-0732">Signal</keyword>
<evidence type="ECO:0000313" key="2">
    <source>
        <dbReference type="EMBL" id="KEO96781.1"/>
    </source>
</evidence>
<evidence type="ECO:0000313" key="3">
    <source>
        <dbReference type="Proteomes" id="UP000027866"/>
    </source>
</evidence>
<dbReference type="PROSITE" id="PS51257">
    <property type="entry name" value="PROKAR_LIPOPROTEIN"/>
    <property type="match status" value="1"/>
</dbReference>
<feature type="signal peptide" evidence="1">
    <location>
        <begin position="1"/>
        <end position="19"/>
    </location>
</feature>
<name>A0A074MP74_9SPHN</name>
<dbReference type="KEGG" id="elq:Ga0102493_11675"/>
<keyword evidence="3" id="KW-1185">Reference proteome</keyword>
<dbReference type="PATRIC" id="fig|39960.10.peg.2927"/>
<organism evidence="2 3">
    <name type="scientific">Erythrobacter litoralis</name>
    <dbReference type="NCBI Taxonomy" id="39960"/>
    <lineage>
        <taxon>Bacteria</taxon>
        <taxon>Pseudomonadati</taxon>
        <taxon>Pseudomonadota</taxon>
        <taxon>Alphaproteobacteria</taxon>
        <taxon>Sphingomonadales</taxon>
        <taxon>Erythrobacteraceae</taxon>
        <taxon>Erythrobacter/Porphyrobacter group</taxon>
        <taxon>Erythrobacter</taxon>
    </lineage>
</organism>